<dbReference type="PANTHER" id="PTHR21663:SF0">
    <property type="entry name" value="HEAT REPEAT-CONTAINING PROTEIN 5B"/>
    <property type="match status" value="1"/>
</dbReference>
<dbReference type="Pfam" id="PF20210">
    <property type="entry name" value="Laa1_Sip1_HTR5"/>
    <property type="match status" value="1"/>
</dbReference>
<evidence type="ECO:0000256" key="1">
    <source>
        <dbReference type="ARBA" id="ARBA00008304"/>
    </source>
</evidence>
<keyword evidence="5" id="KW-1185">Reference proteome</keyword>
<comment type="similarity">
    <text evidence="1">Belongs to the HEATR5 family.</text>
</comment>
<dbReference type="GO" id="GO:0008104">
    <property type="term" value="P:intracellular protein localization"/>
    <property type="evidence" value="ECO:0007669"/>
    <property type="project" value="TreeGrafter"/>
</dbReference>
<sequence>MTENEIIQNIEIDEAKLNGDNGEIYLFQWLCSTERALDNISVNALKPIQSKLESTFLDIVRGSVPYPLPGRPIRQLVARCFIKLYTRGETRTLFDTLQALIKVASESKIAEREKDVRVAALSCIGDIMGAFGSQYMSLMAEITLVSVKILKTSSNSVLLRYHAVTALQKSLTTAARALTESITKDVIKQMKHALSDKALPIQRAAADVLIVMYPANDGNRSVSDVESIIALCVKSLEGADQLTRHSLAQLAGHILASTQVHKAPPPAEPAKKGKQKDQNEEENDGSTIPTPSTHVSTPILPPENMLLQLSSLFNKPNTTRKMRIGIIDFYATLFTTLGASFVETNYALIVRHLMSELVQTPRSSTSRYEKLLVRKLMEYLLRDLIGARMLSEQGQIGAIQELSHSYLKRWPALIPGQTAPSPLILVVVLKEIAGLLQQLGNAPPPVQDALTGPLVDLLAHPNHSVRITNAWALRCFCRSTPLRLPKIVITVMELLQRDMSSLVTPAAPSDIDRRTLGHAYGLSALFTVIPERPLYVSYDISAKVLDMAIQILKRAGDHDVKVAGVEVEVAWTCIASIMTLGPNFVRAHLPQLLVLWRNALPKPTSKDTAQHTGRSPSEWMFLLHVRECALGAILSFLKHNSPALITLDVSRRISSVLSNALLFANAFVAAKVEEGIDGAPPFLLRGIDLPTKEALLRRRVYECFSALGFSTLTESTQSTLLQSVVSQFASSDAYTGSSLQAAITTSSGNFTSVWQSADGYGYGVTSIDVGSSGESGMEGDGYAQALEERDRLNRDTIEMDIESMITKPVIGSCEHDPLLVCQSRHGESTLAWPEPPPPMTAVTNAAIELFAALLPIQDTQSLSKAISQLVESTKSPKLERNTGRKAAVLINATIALLLALRTATTGNVRQAKEAFGAGQVPAILADFLRIAILDSDRMLRSSGSEALGRLASFGGTSFLTSQVKTLVDQVVSNRDPHGRAGCALAFGAIYSHVGGLAAGPLLKTTVNVLMSLGNDPHPVVHYWALTALAQVINAASLSYSPFVAGTLGTLFKLYMLDSHEPEGGTLTSANQSGDLPTYQVICQIIDAVIGVLGPELQDSMSTRSLVLNLVEELGNETEEGICVEAIMCIQHFLLFTPQDVDIPDLVRKLRTYLSSSRRPLKIASINALYQMVQRDALTMSKVGGDRLVEDLFGMLDEASVAEGVRGIISSWLRQTVVHNPSAWIDLCQRIMSRTPASQQAGNTTKNAGVIQDDEAEGFAGPSDNALQTRNSTARWQTQLFALQCLHDICTVVGRSGRREHLDIPFARKQGLHESALLVSRVPDLIKMAFTASAAYVTEIRIQGLTVLRDVIEIFANSPDPDYDDALLLEQHQAPITAALTPAFSSDSAPEILASAVQVCAVFVGCGVVKDVSKMGRILKLLTSALEQSKASGMLSIGDVGELSPNASVMLRISTLTAWAELEAATMTQPYLQNVVGPHRPILTALWVASLRDYASVRADSDALQESSSSIDSSYFGLGRETLLPYYNHAWPKILKAVATCMEANDPNILAAMDGRDSPAIGNGAMAPRAEPTAFFFIVFGLVYDALVTASTDASAGNGSRDTAITALRALKSLVHPEYSGRAILDPTIFDEFAGLCYRLAMTESAMVQVYLVEAISTLASSHPAKADTNGSNGMPFPSDSHLTHCLRICAYVLRHNLPSARIAMARNAPSDRIRLLIAAFGAFTAIGRAFGPSLQEDVRAVAVALYADLLKDERSEIDIAGPTLPALKTLLEPPSDPKACTSDSRYGRLVHGLISACLVNIDEMSGRVGPASSNKVKSNILAAVLILTVVPSTLNLSQAVVEHCCFLISQKLLEPPQISLTATHCAKTLITAASTGNVLLQHCVRLLVPGMIIYIASVAALADEPDTQKLHAPATEEILKAFSTLVPTLPEASRPGVLGILLPTLVLLLDPSKSPQSPVHVLAVTHLLGFATGSSAAFKETAGKLDQNVRDTLETSIRQAVGGAKSTAQQTVAKPQISLRSF</sequence>
<dbReference type="GO" id="GO:0030139">
    <property type="term" value="C:endocytic vesicle"/>
    <property type="evidence" value="ECO:0007669"/>
    <property type="project" value="TreeGrafter"/>
</dbReference>
<dbReference type="GO" id="GO:0006897">
    <property type="term" value="P:endocytosis"/>
    <property type="evidence" value="ECO:0007669"/>
    <property type="project" value="TreeGrafter"/>
</dbReference>
<proteinExistence type="inferred from homology"/>
<evidence type="ECO:0000259" key="3">
    <source>
        <dbReference type="Pfam" id="PF25808"/>
    </source>
</evidence>
<dbReference type="OrthoDB" id="192608at2759"/>
<dbReference type="Proteomes" id="UP000054279">
    <property type="component" value="Unassembled WGS sequence"/>
</dbReference>
<evidence type="ECO:0000313" key="5">
    <source>
        <dbReference type="Proteomes" id="UP000054279"/>
    </source>
</evidence>
<evidence type="ECO:0000256" key="2">
    <source>
        <dbReference type="SAM" id="MobiDB-lite"/>
    </source>
</evidence>
<dbReference type="InterPro" id="IPR016024">
    <property type="entry name" value="ARM-type_fold"/>
</dbReference>
<dbReference type="InterPro" id="IPR046837">
    <property type="entry name" value="Laa1/Sip1/HEATR5-like_HEAT"/>
</dbReference>
<protein>
    <recommendedName>
        <fullName evidence="3">LAA1-like C-terminal TPR repeats domain-containing protein</fullName>
    </recommendedName>
</protein>
<feature type="compositionally biased region" description="Polar residues" evidence="2">
    <location>
        <begin position="285"/>
        <end position="296"/>
    </location>
</feature>
<accession>A0A0C9VTL9</accession>
<evidence type="ECO:0000313" key="4">
    <source>
        <dbReference type="EMBL" id="KIJ41885.1"/>
    </source>
</evidence>
<reference evidence="4 5" key="1">
    <citation type="submission" date="2014-06" db="EMBL/GenBank/DDBJ databases">
        <title>Evolutionary Origins and Diversification of the Mycorrhizal Mutualists.</title>
        <authorList>
            <consortium name="DOE Joint Genome Institute"/>
            <consortium name="Mycorrhizal Genomics Consortium"/>
            <person name="Kohler A."/>
            <person name="Kuo A."/>
            <person name="Nagy L.G."/>
            <person name="Floudas D."/>
            <person name="Copeland A."/>
            <person name="Barry K.W."/>
            <person name="Cichocki N."/>
            <person name="Veneault-Fourrey C."/>
            <person name="LaButti K."/>
            <person name="Lindquist E.A."/>
            <person name="Lipzen A."/>
            <person name="Lundell T."/>
            <person name="Morin E."/>
            <person name="Murat C."/>
            <person name="Riley R."/>
            <person name="Ohm R."/>
            <person name="Sun H."/>
            <person name="Tunlid A."/>
            <person name="Henrissat B."/>
            <person name="Grigoriev I.V."/>
            <person name="Hibbett D.S."/>
            <person name="Martin F."/>
        </authorList>
    </citation>
    <scope>NUCLEOTIDE SEQUENCE [LARGE SCALE GENOMIC DNA]</scope>
    <source>
        <strain evidence="4 5">SS14</strain>
    </source>
</reference>
<dbReference type="GO" id="GO:0042147">
    <property type="term" value="P:retrograde transport, endosome to Golgi"/>
    <property type="evidence" value="ECO:0007669"/>
    <property type="project" value="TreeGrafter"/>
</dbReference>
<dbReference type="EMBL" id="KN837133">
    <property type="protein sequence ID" value="KIJ41885.1"/>
    <property type="molecule type" value="Genomic_DNA"/>
</dbReference>
<feature type="region of interest" description="Disordered" evidence="2">
    <location>
        <begin position="258"/>
        <end position="296"/>
    </location>
</feature>
<dbReference type="InterPro" id="IPR040108">
    <property type="entry name" value="Laa1/Sip1/HEATR5"/>
</dbReference>
<dbReference type="InterPro" id="IPR011989">
    <property type="entry name" value="ARM-like"/>
</dbReference>
<dbReference type="GO" id="GO:0005829">
    <property type="term" value="C:cytosol"/>
    <property type="evidence" value="ECO:0007669"/>
    <property type="project" value="GOC"/>
</dbReference>
<dbReference type="GO" id="GO:0016020">
    <property type="term" value="C:membrane"/>
    <property type="evidence" value="ECO:0007669"/>
    <property type="project" value="TreeGrafter"/>
</dbReference>
<dbReference type="InterPro" id="IPR057981">
    <property type="entry name" value="TPR_LAA1-like_C"/>
</dbReference>
<gene>
    <name evidence="4" type="ORF">M422DRAFT_60390</name>
</gene>
<dbReference type="HOGENOM" id="CLU_000503_0_0_1"/>
<feature type="compositionally biased region" description="Basic and acidic residues" evidence="2">
    <location>
        <begin position="269"/>
        <end position="278"/>
    </location>
</feature>
<dbReference type="SUPFAM" id="SSF48371">
    <property type="entry name" value="ARM repeat"/>
    <property type="match status" value="2"/>
</dbReference>
<dbReference type="Pfam" id="PF25808">
    <property type="entry name" value="TPR_LAA1_C"/>
    <property type="match status" value="1"/>
</dbReference>
<dbReference type="Gene3D" id="1.25.10.10">
    <property type="entry name" value="Leucine-rich Repeat Variant"/>
    <property type="match status" value="3"/>
</dbReference>
<feature type="domain" description="LAA1-like C-terminal TPR repeats" evidence="3">
    <location>
        <begin position="1838"/>
        <end position="2009"/>
    </location>
</feature>
<dbReference type="PANTHER" id="PTHR21663">
    <property type="entry name" value="HYPOTHETICAL HEAT DOMAIN-CONTAINING"/>
    <property type="match status" value="1"/>
</dbReference>
<name>A0A0C9VTL9_SPHS4</name>
<dbReference type="GO" id="GO:0005794">
    <property type="term" value="C:Golgi apparatus"/>
    <property type="evidence" value="ECO:0007669"/>
    <property type="project" value="TreeGrafter"/>
</dbReference>
<organism evidence="4 5">
    <name type="scientific">Sphaerobolus stellatus (strain SS14)</name>
    <dbReference type="NCBI Taxonomy" id="990650"/>
    <lineage>
        <taxon>Eukaryota</taxon>
        <taxon>Fungi</taxon>
        <taxon>Dikarya</taxon>
        <taxon>Basidiomycota</taxon>
        <taxon>Agaricomycotina</taxon>
        <taxon>Agaricomycetes</taxon>
        <taxon>Phallomycetidae</taxon>
        <taxon>Geastrales</taxon>
        <taxon>Sphaerobolaceae</taxon>
        <taxon>Sphaerobolus</taxon>
    </lineage>
</organism>